<organism evidence="1 2">
    <name type="scientific">Legionella quinlivanii</name>
    <dbReference type="NCBI Taxonomy" id="45073"/>
    <lineage>
        <taxon>Bacteria</taxon>
        <taxon>Pseudomonadati</taxon>
        <taxon>Pseudomonadota</taxon>
        <taxon>Gammaproteobacteria</taxon>
        <taxon>Legionellales</taxon>
        <taxon>Legionellaceae</taxon>
        <taxon>Legionella</taxon>
    </lineage>
</organism>
<proteinExistence type="predicted"/>
<dbReference type="AlphaFoldDB" id="A0A364LI42"/>
<reference evidence="1 2" key="1">
    <citation type="submission" date="2017-02" db="EMBL/GenBank/DDBJ databases">
        <title>Legionella quilivanii strain from human: case report and whole genome sequencing analysis.</title>
        <authorList>
            <person name="Lalancette C."/>
            <person name="Leduc J.-M."/>
            <person name="Levesque S."/>
            <person name="Fournier E."/>
            <person name="Saoud J."/>
            <person name="Faucher S.P."/>
            <person name="Bernard K."/>
            <person name="Martineau C."/>
            <person name="Longtin J."/>
        </authorList>
    </citation>
    <scope>NUCLEOTIDE SEQUENCE [LARGE SCALE GENOMIC DNA]</scope>
    <source>
        <strain evidence="1 2">ID143958</strain>
    </source>
</reference>
<dbReference type="Proteomes" id="UP000249458">
    <property type="component" value="Unassembled WGS sequence"/>
</dbReference>
<evidence type="ECO:0000313" key="1">
    <source>
        <dbReference type="EMBL" id="RAP35983.1"/>
    </source>
</evidence>
<comment type="caution">
    <text evidence="1">The sequence shown here is derived from an EMBL/GenBank/DDBJ whole genome shotgun (WGS) entry which is preliminary data.</text>
</comment>
<accession>A0A364LI42</accession>
<sequence length="575" mass="65903">MAQLRLAFPDADGPLQTNRELSNQETIALGKVLIEFNKTYEKLYPFISLALRTGNYFYLVLGSLLYDIKAITLFAELRKKFNGALLWNMETLAAHESLTEHLASRLLTDNNFSNILFFLRSVLDKKIIAELSSYPDLKKLNSSLCVLNIRNLSTVQNIDALMKCLAPQFVTVLYSMRSDLLDQNLFEAALPHSRLLANPRISMFIEHLPEHFSIKKEHLEHLLEICFQFKDNYLAGVDAIINYLSTQVESDFFTQFLRQRGRLPASLINDRQSTHTASVHISASQSALRLYNAYQTQLTPATTTIILNELCDWVLSIPNPDFKTAAAQRAVRDVLNNHPLYKYTDKTSQISNRELLCLAWLAIHDENNRQGSLEDAKRNLLEALYEIQRQNNINDEGIDNVLTEDDSCCPPGAFNKVLEKLQSIHPLVELLFVNKKTCSLKLRALVRQELSSLLMNYPQETLEEKKLFYSKLKHLEKKGCRALWKEIEPAVNQKFAEEFAKYFSGEEELSLVVNNGQYAICDDLIQPHIKTFTDQWTPQQLESQGFFAPVKKKRMTVPQANFEYGDPIPVRLSEN</sequence>
<protein>
    <submittedName>
        <fullName evidence="1">Uncharacterized protein</fullName>
    </submittedName>
</protein>
<name>A0A364LI42_9GAMM</name>
<evidence type="ECO:0000313" key="2">
    <source>
        <dbReference type="Proteomes" id="UP000249458"/>
    </source>
</evidence>
<gene>
    <name evidence="1" type="ORF">B1207_10440</name>
</gene>
<dbReference type="EMBL" id="MVJN01000007">
    <property type="protein sequence ID" value="RAP35983.1"/>
    <property type="molecule type" value="Genomic_DNA"/>
</dbReference>